<dbReference type="EMBL" id="JAVLET010000011">
    <property type="protein sequence ID" value="KAL0466917.1"/>
    <property type="molecule type" value="Genomic_DNA"/>
</dbReference>
<feature type="chain" id="PRO_5045639295" evidence="2">
    <location>
        <begin position="25"/>
        <end position="458"/>
    </location>
</feature>
<keyword evidence="2" id="KW-0732">Signal</keyword>
<gene>
    <name evidence="3" type="ORF">QR685DRAFT_534732</name>
</gene>
<feature type="signal peptide" evidence="2">
    <location>
        <begin position="1"/>
        <end position="24"/>
    </location>
</feature>
<reference evidence="3 4" key="1">
    <citation type="submission" date="2023-09" db="EMBL/GenBank/DDBJ databases">
        <title>Multi-omics analysis of a traditional fermented food reveals byproduct-associated fungal strains for waste-to-food upcycling.</title>
        <authorList>
            <consortium name="Lawrence Berkeley National Laboratory"/>
            <person name="Rekdal V.M."/>
            <person name="Villalobos-Escobedo J.M."/>
            <person name="Rodriguez-Valeron N."/>
            <person name="Garcia M.O."/>
            <person name="Vasquez D.P."/>
            <person name="Damayanti I."/>
            <person name="Sorensen P.M."/>
            <person name="Baidoo E.E."/>
            <person name="De Carvalho A.C."/>
            <person name="Riley R."/>
            <person name="Lipzen A."/>
            <person name="He G."/>
            <person name="Yan M."/>
            <person name="Haridas S."/>
            <person name="Daum C."/>
            <person name="Yoshinaga Y."/>
            <person name="Ng V."/>
            <person name="Grigoriev I.V."/>
            <person name="Munk R."/>
            <person name="Nuraida L."/>
            <person name="Wijaya C.H."/>
            <person name="Morales P.-C."/>
            <person name="Keasling J.D."/>
        </authorList>
    </citation>
    <scope>NUCLEOTIDE SEQUENCE [LARGE SCALE GENOMIC DNA]</scope>
    <source>
        <strain evidence="3 4">FGSC 2613</strain>
    </source>
</reference>
<evidence type="ECO:0000256" key="2">
    <source>
        <dbReference type="SAM" id="SignalP"/>
    </source>
</evidence>
<protein>
    <submittedName>
        <fullName evidence="3">PLC-like phosphodiesterase</fullName>
    </submittedName>
</protein>
<dbReference type="Proteomes" id="UP001451303">
    <property type="component" value="Unassembled WGS sequence"/>
</dbReference>
<dbReference type="Gene3D" id="3.20.20.190">
    <property type="entry name" value="Phosphatidylinositol (PI) phosphodiesterase"/>
    <property type="match status" value="1"/>
</dbReference>
<evidence type="ECO:0000256" key="1">
    <source>
        <dbReference type="SAM" id="MobiDB-lite"/>
    </source>
</evidence>
<accession>A0ABR3D3P4</accession>
<dbReference type="PANTHER" id="PTHR13593">
    <property type="match status" value="1"/>
</dbReference>
<dbReference type="PANTHER" id="PTHR13593:SF140">
    <property type="entry name" value="PLC-LIKE PHOSPHODIESTERASE"/>
    <property type="match status" value="1"/>
</dbReference>
<evidence type="ECO:0000313" key="3">
    <source>
        <dbReference type="EMBL" id="KAL0466917.1"/>
    </source>
</evidence>
<feature type="region of interest" description="Disordered" evidence="1">
    <location>
        <begin position="100"/>
        <end position="135"/>
    </location>
</feature>
<keyword evidence="4" id="KW-1185">Reference proteome</keyword>
<sequence>MTSLTRRLGCLLGVLSVGTSLAHGQAITTVNGEEVTMLTGTKAEHTTSSIPTNLYQTYTTRITLGTTTDTASSILASVSETGNATDTVLSSESASETSSATLSYLTGTNSHSTSTSNATASSTESAQPVPTNTRPCNNYPEFCDRKYSNITEVGCHNSPFVRANSAAANQQLGVVDQLNDGVRFLQAQIQWAENDTVPHFCHTTCDLLDAGPITEWLTTVKDWVVAHPYDVVTILLGNGNYSTPDFYVPHIEKTGILRYIYTPPVIPMTLNDWPTLSHMILTGQRVVMFMDYMANQTAYPWLLDEFTQMWETPFDPVDRNFPCVVQRPPDLPADQAKNRLYLMNHNLNGEANLLGNVLSVPDLSRINETNSAEGFGSLGLAANNCQSDWGRPPNVLNVDYYNMGDPPGSVFEAAARANNVTYNRKCCGVAASSAQRIEAMLKVPLTLGLIWAAFWTLV</sequence>
<organism evidence="3 4">
    <name type="scientific">Neurospora intermedia</name>
    <dbReference type="NCBI Taxonomy" id="5142"/>
    <lineage>
        <taxon>Eukaryota</taxon>
        <taxon>Fungi</taxon>
        <taxon>Dikarya</taxon>
        <taxon>Ascomycota</taxon>
        <taxon>Pezizomycotina</taxon>
        <taxon>Sordariomycetes</taxon>
        <taxon>Sordariomycetidae</taxon>
        <taxon>Sordariales</taxon>
        <taxon>Sordariaceae</taxon>
        <taxon>Neurospora</taxon>
    </lineage>
</organism>
<comment type="caution">
    <text evidence="3">The sequence shown here is derived from an EMBL/GenBank/DDBJ whole genome shotgun (WGS) entry which is preliminary data.</text>
</comment>
<dbReference type="Pfam" id="PF26146">
    <property type="entry name" value="PI-PLC_X"/>
    <property type="match status" value="1"/>
</dbReference>
<proteinExistence type="predicted"/>
<dbReference type="InterPro" id="IPR051057">
    <property type="entry name" value="PI-PLC_domain"/>
</dbReference>
<dbReference type="SUPFAM" id="SSF51695">
    <property type="entry name" value="PLC-like phosphodiesterases"/>
    <property type="match status" value="1"/>
</dbReference>
<name>A0ABR3D3P4_NEUIN</name>
<feature type="compositionally biased region" description="Low complexity" evidence="1">
    <location>
        <begin position="100"/>
        <end position="126"/>
    </location>
</feature>
<dbReference type="InterPro" id="IPR017946">
    <property type="entry name" value="PLC-like_Pdiesterase_TIM-brl"/>
</dbReference>
<evidence type="ECO:0000313" key="4">
    <source>
        <dbReference type="Proteomes" id="UP001451303"/>
    </source>
</evidence>